<reference evidence="1 2" key="1">
    <citation type="journal article" date="2019" name="Commun. Biol.">
        <title>The bagworm genome reveals a unique fibroin gene that provides high tensile strength.</title>
        <authorList>
            <person name="Kono N."/>
            <person name="Nakamura H."/>
            <person name="Ohtoshi R."/>
            <person name="Tomita M."/>
            <person name="Numata K."/>
            <person name="Arakawa K."/>
        </authorList>
    </citation>
    <scope>NUCLEOTIDE SEQUENCE [LARGE SCALE GENOMIC DNA]</scope>
</reference>
<keyword evidence="2" id="KW-1185">Reference proteome</keyword>
<evidence type="ECO:0000313" key="1">
    <source>
        <dbReference type="EMBL" id="GBP26072.1"/>
    </source>
</evidence>
<dbReference type="OrthoDB" id="26525at2759"/>
<dbReference type="Proteomes" id="UP000299102">
    <property type="component" value="Unassembled WGS sequence"/>
</dbReference>
<proteinExistence type="predicted"/>
<evidence type="ECO:0000313" key="2">
    <source>
        <dbReference type="Proteomes" id="UP000299102"/>
    </source>
</evidence>
<comment type="caution">
    <text evidence="1">The sequence shown here is derived from an EMBL/GenBank/DDBJ whole genome shotgun (WGS) entry which is preliminary data.</text>
</comment>
<name>A0A4C1UJC1_EUMVA</name>
<accession>A0A4C1UJC1</accession>
<gene>
    <name evidence="1" type="ORF">EVAR_20088_1</name>
</gene>
<sequence>MYFAKTGAHEGSITAQRTKLCRSELPANDVMRGFSASRPSSLAFLFYAIATLSLNHLKDSSCPQIVAMLAVQVVEQVINEAQTVVQAIHSSGEPLIYASLSKKIRNGERFGKDISEFTASVSKDNVTDHVGKEIVIATSTPQKKLHRDYKVNNDEVYESIVNGTGGGDERLLSVNLTEYASSFLDEVSDLTEVKQVGTYAYYNESLVYDRESSVSEHQNGESTSEIVGSFLNRGLNAAMGENSNVFESEVVEELENISSQNSNYSTYSLLLDIENLEENKNGLSITNEIEIVDDSNKFCVTSNEAAMSDHNEENGFTLYEKTFLTLNCDEHNSEDGGQLLDDVTSVSLQDVELLTVCVSQETVKCPKEEKKEISSSVPSKLGFCASSPGGGRFASSLLQDRSPTPSPARRCARKFNTLNEATLFPQRWRKYNLDEVTAVFQNNQ</sequence>
<organism evidence="1 2">
    <name type="scientific">Eumeta variegata</name>
    <name type="common">Bagworm moth</name>
    <name type="synonym">Eumeta japonica</name>
    <dbReference type="NCBI Taxonomy" id="151549"/>
    <lineage>
        <taxon>Eukaryota</taxon>
        <taxon>Metazoa</taxon>
        <taxon>Ecdysozoa</taxon>
        <taxon>Arthropoda</taxon>
        <taxon>Hexapoda</taxon>
        <taxon>Insecta</taxon>
        <taxon>Pterygota</taxon>
        <taxon>Neoptera</taxon>
        <taxon>Endopterygota</taxon>
        <taxon>Lepidoptera</taxon>
        <taxon>Glossata</taxon>
        <taxon>Ditrysia</taxon>
        <taxon>Tineoidea</taxon>
        <taxon>Psychidae</taxon>
        <taxon>Oiketicinae</taxon>
        <taxon>Eumeta</taxon>
    </lineage>
</organism>
<protein>
    <submittedName>
        <fullName evidence="1">Uncharacterized protein</fullName>
    </submittedName>
</protein>
<dbReference type="EMBL" id="BGZK01000175">
    <property type="protein sequence ID" value="GBP26072.1"/>
    <property type="molecule type" value="Genomic_DNA"/>
</dbReference>
<dbReference type="AlphaFoldDB" id="A0A4C1UJC1"/>